<gene>
    <name evidence="1" type="ORF">JKP88DRAFT_291780</name>
</gene>
<name>A0A836CRL6_9STRA</name>
<feature type="non-terminal residue" evidence="1">
    <location>
        <position position="1"/>
    </location>
</feature>
<dbReference type="AlphaFoldDB" id="A0A836CRL6"/>
<sequence length="185" mass="17694">QPAPSAHGASTGVDIVSPEAGGITPAVRSAAQKLKQATSTTIIIIAAASGGGGGRQGVRSSRGDLVGVADAAAIATAMQRVRWGGWCGAATAEAGASGDSTGSSTTAEGATPASTCGGVRGAAAAAAAAAATARNAAHSADGGRQGGRVHQAVARTPYVFFTCSIAYMLVASLALHCVPSLAAHA</sequence>
<organism evidence="1 2">
    <name type="scientific">Tribonema minus</name>
    <dbReference type="NCBI Taxonomy" id="303371"/>
    <lineage>
        <taxon>Eukaryota</taxon>
        <taxon>Sar</taxon>
        <taxon>Stramenopiles</taxon>
        <taxon>Ochrophyta</taxon>
        <taxon>PX clade</taxon>
        <taxon>Xanthophyceae</taxon>
        <taxon>Tribonematales</taxon>
        <taxon>Tribonemataceae</taxon>
        <taxon>Tribonema</taxon>
    </lineage>
</organism>
<dbReference type="EMBL" id="JAFCMP010000001">
    <property type="protein sequence ID" value="KAG5193046.1"/>
    <property type="molecule type" value="Genomic_DNA"/>
</dbReference>
<comment type="caution">
    <text evidence="1">The sequence shown here is derived from an EMBL/GenBank/DDBJ whole genome shotgun (WGS) entry which is preliminary data.</text>
</comment>
<reference evidence="1" key="1">
    <citation type="submission" date="2021-02" db="EMBL/GenBank/DDBJ databases">
        <title>First Annotated Genome of the Yellow-green Alga Tribonema minus.</title>
        <authorList>
            <person name="Mahan K.M."/>
        </authorList>
    </citation>
    <scope>NUCLEOTIDE SEQUENCE</scope>
    <source>
        <strain evidence="1">UTEX B ZZ1240</strain>
    </source>
</reference>
<evidence type="ECO:0000313" key="2">
    <source>
        <dbReference type="Proteomes" id="UP000664859"/>
    </source>
</evidence>
<evidence type="ECO:0000313" key="1">
    <source>
        <dbReference type="EMBL" id="KAG5193046.1"/>
    </source>
</evidence>
<accession>A0A836CRL6</accession>
<keyword evidence="2" id="KW-1185">Reference proteome</keyword>
<protein>
    <submittedName>
        <fullName evidence="1">Uncharacterized protein</fullName>
    </submittedName>
</protein>
<dbReference type="Proteomes" id="UP000664859">
    <property type="component" value="Unassembled WGS sequence"/>
</dbReference>
<proteinExistence type="predicted"/>